<name>A0A847ETM7_9BACT</name>
<evidence type="ECO:0000313" key="2">
    <source>
        <dbReference type="Proteomes" id="UP000554004"/>
    </source>
</evidence>
<proteinExistence type="predicted"/>
<gene>
    <name evidence="1" type="ORF">GX618_03580</name>
</gene>
<organism evidence="1 2">
    <name type="scientific">Candidatus Dojkabacteria bacterium</name>
    <dbReference type="NCBI Taxonomy" id="2099670"/>
    <lineage>
        <taxon>Bacteria</taxon>
        <taxon>Candidatus Dojkabacteria</taxon>
    </lineage>
</organism>
<protein>
    <recommendedName>
        <fullName evidence="3">DNA mismatch repair protein MutS</fullName>
    </recommendedName>
</protein>
<feature type="non-terminal residue" evidence="1">
    <location>
        <position position="1"/>
    </location>
</feature>
<evidence type="ECO:0000313" key="1">
    <source>
        <dbReference type="EMBL" id="NLE31323.1"/>
    </source>
</evidence>
<reference evidence="1 2" key="1">
    <citation type="journal article" date="2020" name="Biotechnol. Biofuels">
        <title>New insights from the biogas microbiome by comprehensive genome-resolved metagenomics of nearly 1600 species originating from multiple anaerobic digesters.</title>
        <authorList>
            <person name="Campanaro S."/>
            <person name="Treu L."/>
            <person name="Rodriguez-R L.M."/>
            <person name="Kovalovszki A."/>
            <person name="Ziels R.M."/>
            <person name="Maus I."/>
            <person name="Zhu X."/>
            <person name="Kougias P.G."/>
            <person name="Basile A."/>
            <person name="Luo G."/>
            <person name="Schluter A."/>
            <person name="Konstantinidis K.T."/>
            <person name="Angelidaki I."/>
        </authorList>
    </citation>
    <scope>NUCLEOTIDE SEQUENCE [LARGE SCALE GENOMIC DNA]</scope>
    <source>
        <strain evidence="1">AS06rmzACSIP_421</strain>
    </source>
</reference>
<comment type="caution">
    <text evidence="1">The sequence shown here is derived from an EMBL/GenBank/DDBJ whole genome shotgun (WGS) entry which is preliminary data.</text>
</comment>
<dbReference type="Proteomes" id="UP000554004">
    <property type="component" value="Unassembled WGS sequence"/>
</dbReference>
<sequence>ETKENINTSFQFPLFSVKDSEVEKEIQEIDLDNLTPIEALNKISLWKKKL</sequence>
<evidence type="ECO:0008006" key="3">
    <source>
        <dbReference type="Google" id="ProtNLM"/>
    </source>
</evidence>
<dbReference type="EMBL" id="JAAZAL010000124">
    <property type="protein sequence ID" value="NLE31323.1"/>
    <property type="molecule type" value="Genomic_DNA"/>
</dbReference>
<dbReference type="AlphaFoldDB" id="A0A847ETM7"/>
<accession>A0A847ETM7</accession>